<dbReference type="PANTHER" id="PTHR23501">
    <property type="entry name" value="MAJOR FACILITATOR SUPERFAMILY"/>
    <property type="match status" value="1"/>
</dbReference>
<evidence type="ECO:0000256" key="6">
    <source>
        <dbReference type="SAM" id="Phobius"/>
    </source>
</evidence>
<dbReference type="RefSeq" id="XP_033391957.1">
    <property type="nucleotide sequence ID" value="XM_033546522.1"/>
</dbReference>
<reference evidence="8" key="1">
    <citation type="journal article" date="2020" name="Stud. Mycol.">
        <title>101 Dothideomycetes genomes: a test case for predicting lifestyles and emergence of pathogens.</title>
        <authorList>
            <person name="Haridas S."/>
            <person name="Albert R."/>
            <person name="Binder M."/>
            <person name="Bloem J."/>
            <person name="Labutti K."/>
            <person name="Salamov A."/>
            <person name="Andreopoulos B."/>
            <person name="Baker S."/>
            <person name="Barry K."/>
            <person name="Bills G."/>
            <person name="Bluhm B."/>
            <person name="Cannon C."/>
            <person name="Castanera R."/>
            <person name="Culley D."/>
            <person name="Daum C."/>
            <person name="Ezra D."/>
            <person name="Gonzalez J."/>
            <person name="Henrissat B."/>
            <person name="Kuo A."/>
            <person name="Liang C."/>
            <person name="Lipzen A."/>
            <person name="Lutzoni F."/>
            <person name="Magnuson J."/>
            <person name="Mondo S."/>
            <person name="Nolan M."/>
            <person name="Ohm R."/>
            <person name="Pangilinan J."/>
            <person name="Park H.-J."/>
            <person name="Ramirez L."/>
            <person name="Alfaro M."/>
            <person name="Sun H."/>
            <person name="Tritt A."/>
            <person name="Yoshinaga Y."/>
            <person name="Zwiers L.-H."/>
            <person name="Turgeon B."/>
            <person name="Goodwin S."/>
            <person name="Spatafora J."/>
            <person name="Crous P."/>
            <person name="Grigoriev I."/>
        </authorList>
    </citation>
    <scope>NUCLEOTIDE SEQUENCE</scope>
    <source>
        <strain evidence="8">CBS 121167</strain>
    </source>
</reference>
<evidence type="ECO:0000256" key="5">
    <source>
        <dbReference type="SAM" id="MobiDB-lite"/>
    </source>
</evidence>
<feature type="transmembrane region" description="Helical" evidence="6">
    <location>
        <begin position="337"/>
        <end position="357"/>
    </location>
</feature>
<dbReference type="Pfam" id="PF07690">
    <property type="entry name" value="MFS_1"/>
    <property type="match status" value="1"/>
</dbReference>
<feature type="region of interest" description="Disordered" evidence="5">
    <location>
        <begin position="1"/>
        <end position="23"/>
    </location>
</feature>
<dbReference type="GO" id="GO:0022857">
    <property type="term" value="F:transmembrane transporter activity"/>
    <property type="evidence" value="ECO:0007669"/>
    <property type="project" value="InterPro"/>
</dbReference>
<keyword evidence="3 6" id="KW-1133">Transmembrane helix</keyword>
<dbReference type="PROSITE" id="PS50850">
    <property type="entry name" value="MFS"/>
    <property type="match status" value="1"/>
</dbReference>
<gene>
    <name evidence="8" type="ORF">K452DRAFT_362674</name>
</gene>
<sequence length="600" mass="63948">MTDDIKSHPHPDPEAPTPPGPPTEDLTFPPARVVVPIIAGLYLGIFLVALDRTIIATAIPIITNEFKSLKDVGWYGSAYLLTSCSMQLLIGRIYTFYNPKYVYLSSLSLFEVGSAICGAAPTSTSFIVGRAIAGLGSAGVFTGGILLIIPLVPLRTRPITQGMAGALFGIASVAGPLMGGAFTEKISWRWCFYINLPIGGFTMAIIFFVLTHTPAPKNAGLGIKNKILQLDPVGTMCFTPSMICLLIALQWGGTNYAWSNGRIIALFVIFGVLFVAFVAIQILTPETATVPVRVITQRTVAAAFLYLFCAYSSMMVMVYYLPIYFQAIKNVSAFKSGIMSLPLIIALVIASIMAGASVTRFGYYTPFLIASSIVASVGAGLITTFEPNTGHAKWIGYQVIFGFGLGLGMQQANVSVQCVLSRADVPTGTTLMFFANQLGAAVFLSVSQNIFTSQLVGGVRELAGLDPRVVVRTGATDLRAAVAPADLPAVIEAYNRALIKAFIVGVAMCCLSFFGSVAVEWKSVRTAKPDQPAEQKSAERRETAEKGPERPERPEKSERSEGLEGASAEMDSSKGLGAKEVGSPKGLSAKEVAVQRKTDA</sequence>
<evidence type="ECO:0000256" key="4">
    <source>
        <dbReference type="ARBA" id="ARBA00023136"/>
    </source>
</evidence>
<dbReference type="CDD" id="cd17502">
    <property type="entry name" value="MFS_Azr1_MDR_like"/>
    <property type="match status" value="1"/>
</dbReference>
<feature type="compositionally biased region" description="Basic and acidic residues" evidence="5">
    <location>
        <begin position="1"/>
        <end position="13"/>
    </location>
</feature>
<evidence type="ECO:0000313" key="9">
    <source>
        <dbReference type="Proteomes" id="UP000799438"/>
    </source>
</evidence>
<feature type="transmembrane region" description="Helical" evidence="6">
    <location>
        <begin position="233"/>
        <end position="251"/>
    </location>
</feature>
<feature type="transmembrane region" description="Helical" evidence="6">
    <location>
        <begin position="159"/>
        <end position="178"/>
    </location>
</feature>
<name>A0A6A6AWB9_9PEZI</name>
<dbReference type="Gene3D" id="1.20.1250.20">
    <property type="entry name" value="MFS general substrate transporter like domains"/>
    <property type="match status" value="2"/>
</dbReference>
<evidence type="ECO:0000313" key="8">
    <source>
        <dbReference type="EMBL" id="KAF2136239.1"/>
    </source>
</evidence>
<feature type="transmembrane region" description="Helical" evidence="6">
    <location>
        <begin position="363"/>
        <end position="382"/>
    </location>
</feature>
<keyword evidence="2 6" id="KW-0812">Transmembrane</keyword>
<feature type="transmembrane region" description="Helical" evidence="6">
    <location>
        <begin position="33"/>
        <end position="51"/>
    </location>
</feature>
<feature type="transmembrane region" description="Helical" evidence="6">
    <location>
        <begin position="132"/>
        <end position="153"/>
    </location>
</feature>
<feature type="compositionally biased region" description="Basic and acidic residues" evidence="5">
    <location>
        <begin position="527"/>
        <end position="562"/>
    </location>
</feature>
<keyword evidence="9" id="KW-1185">Reference proteome</keyword>
<dbReference type="Proteomes" id="UP000799438">
    <property type="component" value="Unassembled WGS sequence"/>
</dbReference>
<dbReference type="AlphaFoldDB" id="A0A6A6AWB9"/>
<dbReference type="FunFam" id="1.20.1720.10:FF:000012">
    <property type="entry name" value="MFS toxin efflux pump (AflT)"/>
    <property type="match status" value="1"/>
</dbReference>
<keyword evidence="4 6" id="KW-0472">Membrane</keyword>
<proteinExistence type="predicted"/>
<dbReference type="FunFam" id="1.20.1250.20:FF:000196">
    <property type="entry name" value="MFS toxin efflux pump (AflT)"/>
    <property type="match status" value="1"/>
</dbReference>
<feature type="transmembrane region" description="Helical" evidence="6">
    <location>
        <begin position="101"/>
        <end position="120"/>
    </location>
</feature>
<organism evidence="8 9">
    <name type="scientific">Aplosporella prunicola CBS 121167</name>
    <dbReference type="NCBI Taxonomy" id="1176127"/>
    <lineage>
        <taxon>Eukaryota</taxon>
        <taxon>Fungi</taxon>
        <taxon>Dikarya</taxon>
        <taxon>Ascomycota</taxon>
        <taxon>Pezizomycotina</taxon>
        <taxon>Dothideomycetes</taxon>
        <taxon>Dothideomycetes incertae sedis</taxon>
        <taxon>Botryosphaeriales</taxon>
        <taxon>Aplosporellaceae</taxon>
        <taxon>Aplosporella</taxon>
    </lineage>
</organism>
<feature type="transmembrane region" description="Helical" evidence="6">
    <location>
        <begin position="190"/>
        <end position="213"/>
    </location>
</feature>
<evidence type="ECO:0000256" key="1">
    <source>
        <dbReference type="ARBA" id="ARBA00004141"/>
    </source>
</evidence>
<dbReference type="EMBL" id="ML995528">
    <property type="protein sequence ID" value="KAF2136239.1"/>
    <property type="molecule type" value="Genomic_DNA"/>
</dbReference>
<feature type="transmembrane region" description="Helical" evidence="6">
    <location>
        <begin position="72"/>
        <end position="95"/>
    </location>
</feature>
<feature type="transmembrane region" description="Helical" evidence="6">
    <location>
        <begin position="497"/>
        <end position="519"/>
    </location>
</feature>
<dbReference type="SUPFAM" id="SSF103473">
    <property type="entry name" value="MFS general substrate transporter"/>
    <property type="match status" value="1"/>
</dbReference>
<dbReference type="InterPro" id="IPR036259">
    <property type="entry name" value="MFS_trans_sf"/>
</dbReference>
<evidence type="ECO:0000256" key="3">
    <source>
        <dbReference type="ARBA" id="ARBA00022989"/>
    </source>
</evidence>
<comment type="subcellular location">
    <subcellularLocation>
        <location evidence="1">Membrane</location>
        <topology evidence="1">Multi-pass membrane protein</topology>
    </subcellularLocation>
</comment>
<feature type="transmembrane region" description="Helical" evidence="6">
    <location>
        <begin position="303"/>
        <end position="325"/>
    </location>
</feature>
<accession>A0A6A6AWB9</accession>
<dbReference type="OrthoDB" id="10021397at2759"/>
<dbReference type="GO" id="GO:0005886">
    <property type="term" value="C:plasma membrane"/>
    <property type="evidence" value="ECO:0007669"/>
    <property type="project" value="TreeGrafter"/>
</dbReference>
<evidence type="ECO:0000256" key="2">
    <source>
        <dbReference type="ARBA" id="ARBA00022692"/>
    </source>
</evidence>
<feature type="domain" description="Major facilitator superfamily (MFS) profile" evidence="7">
    <location>
        <begin position="37"/>
        <end position="524"/>
    </location>
</feature>
<feature type="region of interest" description="Disordered" evidence="5">
    <location>
        <begin position="525"/>
        <end position="600"/>
    </location>
</feature>
<dbReference type="InterPro" id="IPR011701">
    <property type="entry name" value="MFS"/>
</dbReference>
<dbReference type="PANTHER" id="PTHR23501:SF201">
    <property type="entry name" value="MFS AFLATOXIN EFFLUX PUMP"/>
    <property type="match status" value="1"/>
</dbReference>
<protein>
    <recommendedName>
        <fullName evidence="7">Major facilitator superfamily (MFS) profile domain-containing protein</fullName>
    </recommendedName>
</protein>
<dbReference type="GeneID" id="54304028"/>
<feature type="transmembrane region" description="Helical" evidence="6">
    <location>
        <begin position="263"/>
        <end position="283"/>
    </location>
</feature>
<dbReference type="InterPro" id="IPR020846">
    <property type="entry name" value="MFS_dom"/>
</dbReference>
<evidence type="ECO:0000259" key="7">
    <source>
        <dbReference type="PROSITE" id="PS50850"/>
    </source>
</evidence>